<dbReference type="GO" id="GO:0016491">
    <property type="term" value="F:oxidoreductase activity"/>
    <property type="evidence" value="ECO:0007669"/>
    <property type="project" value="TreeGrafter"/>
</dbReference>
<evidence type="ECO:0000256" key="1">
    <source>
        <dbReference type="ARBA" id="ARBA00004319"/>
    </source>
</evidence>
<name>A0A0N4ZWZ0_PARTI</name>
<sequence>MVLTTKFTLIFLTIISLILLIFGDEDFYTIEECSELGYNRNTLQCTTCEKLPQFSLEELYTDCKSCCTQEKIRIHEKYAFAFIEYCECNIARFPQVQAFIKSDMASEWGSQLKIKHVRGSLPTLVMKDKRGTTIKSLNIESWDTDTIKEFLNDWLE</sequence>
<dbReference type="GO" id="GO:0005788">
    <property type="term" value="C:endoplasmic reticulum lumen"/>
    <property type="evidence" value="ECO:0007669"/>
    <property type="project" value="UniProtKB-SubCell"/>
</dbReference>
<dbReference type="InterPro" id="IPR014912">
    <property type="entry name" value="Sep15_SelM_dom"/>
</dbReference>
<evidence type="ECO:0000256" key="5">
    <source>
        <dbReference type="ARBA" id="ARBA00022933"/>
    </source>
</evidence>
<dbReference type="InterPro" id="IPR039992">
    <property type="entry name" value="Sep15_SelM"/>
</dbReference>
<dbReference type="PANTHER" id="PTHR13077">
    <property type="entry name" value="SELENOPROTEIN F"/>
    <property type="match status" value="1"/>
</dbReference>
<protein>
    <recommendedName>
        <fullName evidence="6">Selenoprotein F</fullName>
    </recommendedName>
</protein>
<keyword evidence="4" id="KW-0256">Endoplasmic reticulum</keyword>
<dbReference type="WBParaSite" id="PTRK_0001320500.1">
    <property type="protein sequence ID" value="PTRK_0001320500.1"/>
    <property type="gene ID" value="PTRK_0001320500"/>
</dbReference>
<dbReference type="Pfam" id="PF08806">
    <property type="entry name" value="Sep15_SelM"/>
    <property type="match status" value="1"/>
</dbReference>
<dbReference type="InterPro" id="IPR036249">
    <property type="entry name" value="Thioredoxin-like_sf"/>
</dbReference>
<dbReference type="AlphaFoldDB" id="A0A0N4ZWZ0"/>
<accession>A0A0N4ZWZ0</accession>
<evidence type="ECO:0000256" key="2">
    <source>
        <dbReference type="ARBA" id="ARBA00005742"/>
    </source>
</evidence>
<keyword evidence="3 7" id="KW-0732">Signal</keyword>
<feature type="chain" id="PRO_5005892339" description="Selenoprotein F" evidence="7">
    <location>
        <begin position="24"/>
        <end position="156"/>
    </location>
</feature>
<feature type="signal peptide" evidence="7">
    <location>
        <begin position="1"/>
        <end position="23"/>
    </location>
</feature>
<dbReference type="STRING" id="131310.A0A0N4ZWZ0"/>
<dbReference type="SUPFAM" id="SSF52833">
    <property type="entry name" value="Thioredoxin-like"/>
    <property type="match status" value="1"/>
</dbReference>
<comment type="similarity">
    <text evidence="2">Belongs to the selenoprotein M/F family.</text>
</comment>
<evidence type="ECO:0000256" key="6">
    <source>
        <dbReference type="ARBA" id="ARBA00040775"/>
    </source>
</evidence>
<reference evidence="10" key="1">
    <citation type="submission" date="2017-02" db="UniProtKB">
        <authorList>
            <consortium name="WormBaseParasite"/>
        </authorList>
    </citation>
    <scope>IDENTIFICATION</scope>
</reference>
<evidence type="ECO:0000313" key="10">
    <source>
        <dbReference type="WBParaSite" id="PTRK_0001320500.1"/>
    </source>
</evidence>
<dbReference type="Gene3D" id="3.40.30.50">
    <property type="entry name" value="Sep15/SelM thioredoxin-like domain, active-site redox motif"/>
    <property type="match status" value="1"/>
</dbReference>
<evidence type="ECO:0000313" key="9">
    <source>
        <dbReference type="Proteomes" id="UP000038045"/>
    </source>
</evidence>
<dbReference type="Proteomes" id="UP000038045">
    <property type="component" value="Unplaced"/>
</dbReference>
<evidence type="ECO:0000256" key="4">
    <source>
        <dbReference type="ARBA" id="ARBA00022824"/>
    </source>
</evidence>
<evidence type="ECO:0000256" key="7">
    <source>
        <dbReference type="SAM" id="SignalP"/>
    </source>
</evidence>
<comment type="subcellular location">
    <subcellularLocation>
        <location evidence="1">Endoplasmic reticulum lumen</location>
    </subcellularLocation>
</comment>
<evidence type="ECO:0000256" key="3">
    <source>
        <dbReference type="ARBA" id="ARBA00022729"/>
    </source>
</evidence>
<evidence type="ECO:0000259" key="8">
    <source>
        <dbReference type="Pfam" id="PF08806"/>
    </source>
</evidence>
<proteinExistence type="inferred from homology"/>
<organism evidence="9 10">
    <name type="scientific">Parastrongyloides trichosuri</name>
    <name type="common">Possum-specific nematode worm</name>
    <dbReference type="NCBI Taxonomy" id="131310"/>
    <lineage>
        <taxon>Eukaryota</taxon>
        <taxon>Metazoa</taxon>
        <taxon>Ecdysozoa</taxon>
        <taxon>Nematoda</taxon>
        <taxon>Chromadorea</taxon>
        <taxon>Rhabditida</taxon>
        <taxon>Tylenchina</taxon>
        <taxon>Panagrolaimomorpha</taxon>
        <taxon>Strongyloidoidea</taxon>
        <taxon>Strongyloididae</taxon>
        <taxon>Parastrongyloides</taxon>
    </lineage>
</organism>
<keyword evidence="9" id="KW-1185">Reference proteome</keyword>
<keyword evidence="5" id="KW-0712">Selenocysteine</keyword>
<feature type="domain" description="Selenoprotein F/M" evidence="8">
    <location>
        <begin position="81"/>
        <end position="153"/>
    </location>
</feature>
<dbReference type="InterPro" id="IPR038219">
    <property type="entry name" value="Sep15/SelM_sf"/>
</dbReference>
<dbReference type="PANTHER" id="PTHR13077:SF6">
    <property type="entry name" value="SELENOPROTEIN F"/>
    <property type="match status" value="1"/>
</dbReference>